<organism evidence="1 2">
    <name type="scientific">Granulosicoccus antarcticus IMCC3135</name>
    <dbReference type="NCBI Taxonomy" id="1192854"/>
    <lineage>
        <taxon>Bacteria</taxon>
        <taxon>Pseudomonadati</taxon>
        <taxon>Pseudomonadota</taxon>
        <taxon>Gammaproteobacteria</taxon>
        <taxon>Chromatiales</taxon>
        <taxon>Granulosicoccaceae</taxon>
        <taxon>Granulosicoccus</taxon>
    </lineage>
</organism>
<dbReference type="OrthoDB" id="6989355at2"/>
<sequence>MIYIQQTAIVNHNEPEQVDVKALCREVAAKHVRRTDRFIQLGILGVEKIQRKQDVKENTALYITSGQGNIPLFKYLCDRQLVDKTPPKPVDFINSLSSSAGFYISQYLGLNSKNTNIFNHGFAVEMALTLADCELKLGKEEQILVGGIDQLFEPEDIARQYLGLKPDVNLGEGSNWMLLSNESKGSLASINVVIQAMTVSQLEGYIDNIGNDAQVAFSLRCPEAIIEKLLAGNTLVRFCYESQVNFYETVVLYALNHFVQTEKGKLIFIDYFEGTSRLIELDVY</sequence>
<gene>
    <name evidence="1" type="ORF">IMCC3135_13425</name>
</gene>
<dbReference type="AlphaFoldDB" id="A0A2Z2NVF2"/>
<protein>
    <recommendedName>
        <fullName evidence="3">Beta-ketoacyl synthase N-terminal domain-containing protein</fullName>
    </recommendedName>
</protein>
<accession>A0A2Z2NVF2</accession>
<dbReference type="Proteomes" id="UP000250079">
    <property type="component" value="Chromosome"/>
</dbReference>
<evidence type="ECO:0000313" key="1">
    <source>
        <dbReference type="EMBL" id="ASJ72770.1"/>
    </source>
</evidence>
<keyword evidence="2" id="KW-1185">Reference proteome</keyword>
<dbReference type="EMBL" id="CP018632">
    <property type="protein sequence ID" value="ASJ72770.1"/>
    <property type="molecule type" value="Genomic_DNA"/>
</dbReference>
<dbReference type="GO" id="GO:0016746">
    <property type="term" value="F:acyltransferase activity"/>
    <property type="evidence" value="ECO:0007669"/>
    <property type="project" value="InterPro"/>
</dbReference>
<dbReference type="KEGG" id="gai:IMCC3135_13425"/>
<dbReference type="InterPro" id="IPR016039">
    <property type="entry name" value="Thiolase-like"/>
</dbReference>
<name>A0A2Z2NVF2_9GAMM</name>
<proteinExistence type="predicted"/>
<evidence type="ECO:0008006" key="3">
    <source>
        <dbReference type="Google" id="ProtNLM"/>
    </source>
</evidence>
<dbReference type="SUPFAM" id="SSF53901">
    <property type="entry name" value="Thiolase-like"/>
    <property type="match status" value="1"/>
</dbReference>
<evidence type="ECO:0000313" key="2">
    <source>
        <dbReference type="Proteomes" id="UP000250079"/>
    </source>
</evidence>
<reference evidence="1 2" key="1">
    <citation type="submission" date="2016-12" db="EMBL/GenBank/DDBJ databases">
        <authorList>
            <person name="Song W.-J."/>
            <person name="Kurnit D.M."/>
        </authorList>
    </citation>
    <scope>NUCLEOTIDE SEQUENCE [LARGE SCALE GENOMIC DNA]</scope>
    <source>
        <strain evidence="1 2">IMCC3135</strain>
    </source>
</reference>
<dbReference type="RefSeq" id="WP_088918054.1">
    <property type="nucleotide sequence ID" value="NZ_CP018632.1"/>
</dbReference>